<keyword evidence="1" id="KW-0472">Membrane</keyword>
<keyword evidence="1" id="KW-1133">Transmembrane helix</keyword>
<dbReference type="AlphaFoldDB" id="A0A3D9XIM8"/>
<dbReference type="EMBL" id="QTUJ01000002">
    <property type="protein sequence ID" value="REF70347.1"/>
    <property type="molecule type" value="Genomic_DNA"/>
</dbReference>
<evidence type="ECO:0000313" key="3">
    <source>
        <dbReference type="Proteomes" id="UP000256941"/>
    </source>
</evidence>
<dbReference type="Proteomes" id="UP000256941">
    <property type="component" value="Unassembled WGS sequence"/>
</dbReference>
<dbReference type="NCBIfam" id="TIGR02532">
    <property type="entry name" value="IV_pilin_GFxxxE"/>
    <property type="match status" value="1"/>
</dbReference>
<protein>
    <submittedName>
        <fullName evidence="2">Prepilin-type N-terminal cleavage/methylation domain-containing protein</fullName>
    </submittedName>
</protein>
<name>A0A3D9XIM8_PARVE</name>
<accession>A0A3D9XIM8</accession>
<dbReference type="InterPro" id="IPR012902">
    <property type="entry name" value="N_methyl_site"/>
</dbReference>
<gene>
    <name evidence="2" type="ORF">BDD41_3078</name>
</gene>
<keyword evidence="1" id="KW-0812">Transmembrane</keyword>
<evidence type="ECO:0000256" key="1">
    <source>
        <dbReference type="SAM" id="Phobius"/>
    </source>
</evidence>
<comment type="caution">
    <text evidence="2">The sequence shown here is derived from an EMBL/GenBank/DDBJ whole genome shotgun (WGS) entry which is preliminary data.</text>
</comment>
<sequence length="184" mass="20089">MSDGAGQPLTTPVIRMRGARARKGVLKRRTKGFTLIEITLVIAIGLGLIVGGLLYFQKLSRDNEMRDALTRIGMIRAEVAAQYAGTARRNWLILNTDAASPLETSVFAGRSGLPASAFRGMRLRSGDIIELYRIELTDLEPQLCRMLAGNTSRLGNFRFRGCAITDGKGMFYVSYGSREVGQGG</sequence>
<proteinExistence type="predicted"/>
<dbReference type="RefSeq" id="WP_116222276.1">
    <property type="nucleotide sequence ID" value="NZ_CP038197.1"/>
</dbReference>
<organism evidence="2 3">
    <name type="scientific">Paracoccus versutus</name>
    <name type="common">Thiobacillus versutus</name>
    <dbReference type="NCBI Taxonomy" id="34007"/>
    <lineage>
        <taxon>Bacteria</taxon>
        <taxon>Pseudomonadati</taxon>
        <taxon>Pseudomonadota</taxon>
        <taxon>Alphaproteobacteria</taxon>
        <taxon>Rhodobacterales</taxon>
        <taxon>Paracoccaceae</taxon>
        <taxon>Paracoccus</taxon>
    </lineage>
</organism>
<reference evidence="2 3" key="1">
    <citation type="submission" date="2018-08" db="EMBL/GenBank/DDBJ databases">
        <title>Genomic Encyclopedia of Archaeal and Bacterial Type Strains, Phase II (KMG-II): from individual species to whole genera.</title>
        <authorList>
            <person name="Goeker M."/>
        </authorList>
    </citation>
    <scope>NUCLEOTIDE SEQUENCE [LARGE SCALE GENOMIC DNA]</scope>
    <source>
        <strain evidence="2 3">DSM 17099</strain>
    </source>
</reference>
<feature type="transmembrane region" description="Helical" evidence="1">
    <location>
        <begin position="33"/>
        <end position="56"/>
    </location>
</feature>
<evidence type="ECO:0000313" key="2">
    <source>
        <dbReference type="EMBL" id="REF70347.1"/>
    </source>
</evidence>